<reference evidence="2 3" key="1">
    <citation type="submission" date="2010-02" db="EMBL/GenBank/DDBJ databases">
        <authorList>
            <person name="Weinstock G."/>
            <person name="Sodergren E."/>
            <person name="Clifton S."/>
            <person name="Fulton L."/>
            <person name="Fulton B."/>
            <person name="Courtney L."/>
            <person name="Fronick C."/>
            <person name="Harrison M."/>
            <person name="Strong C."/>
            <person name="Farmer C."/>
            <person name="Delahaunty K."/>
            <person name="Markovic C."/>
            <person name="Hall O."/>
            <person name="Minx P."/>
            <person name="Tomlinson C."/>
            <person name="Mitreva M."/>
            <person name="Nelson J."/>
            <person name="Hou S."/>
            <person name="Wollam A."/>
            <person name="Pepin K.H."/>
            <person name="Johnson M."/>
            <person name="Bhonagiri V."/>
            <person name="Zhang X."/>
            <person name="Suruliraj S."/>
            <person name="Warren W."/>
            <person name="Chinwalla A."/>
            <person name="Mardis E.R."/>
            <person name="Wilson R.K."/>
        </authorList>
    </citation>
    <scope>NUCLEOTIDE SEQUENCE [LARGE SCALE GENOMIC DNA]</scope>
    <source>
        <strain evidence="2 3">ATCC 33693</strain>
    </source>
</reference>
<dbReference type="EMBL" id="ACJY01000051">
    <property type="protein sequence ID" value="EFE87019.1"/>
    <property type="molecule type" value="Genomic_DNA"/>
</dbReference>
<sequence>MKGDFKMGFNFTCPYCQTKTTINQDRLVEQKIKYTEKKEDKMLKFSLITCPNELCERTTILMESYFVKFIYGSWQKVGETIKIKRIEPEFSYIHYPDYIPEQIRQDYEEACKIVSLSPKASATLSRRCLQGMIRDFHNITRKNLVDEINAIQNDLGIDIFNALHNLRSIGNIGAHPESDINLIVEIDEGEAQKLIKFIELLMDKWYIKREEERKMLEEINQIAIDKQNEKKGIQN</sequence>
<protein>
    <recommendedName>
        <fullName evidence="1">DUF4145 domain-containing protein</fullName>
    </recommendedName>
</protein>
<dbReference type="STRING" id="546275.FUSPEROL_00942"/>
<dbReference type="InterPro" id="IPR025285">
    <property type="entry name" value="DUF4145"/>
</dbReference>
<evidence type="ECO:0000313" key="3">
    <source>
        <dbReference type="Proteomes" id="UP000003748"/>
    </source>
</evidence>
<organism evidence="2 3">
    <name type="scientific">Fusobacterium periodonticum ATCC 33693</name>
    <dbReference type="NCBI Taxonomy" id="546275"/>
    <lineage>
        <taxon>Bacteria</taxon>
        <taxon>Fusobacteriati</taxon>
        <taxon>Fusobacteriota</taxon>
        <taxon>Fusobacteriia</taxon>
        <taxon>Fusobacteriales</taxon>
        <taxon>Fusobacteriaceae</taxon>
        <taxon>Fusobacterium</taxon>
    </lineage>
</organism>
<dbReference type="Pfam" id="PF13643">
    <property type="entry name" value="DUF4145"/>
    <property type="match status" value="1"/>
</dbReference>
<gene>
    <name evidence="2" type="ORF">FUSPEROL_00942</name>
</gene>
<comment type="caution">
    <text evidence="2">The sequence shown here is derived from an EMBL/GenBank/DDBJ whole genome shotgun (WGS) entry which is preliminary data.</text>
</comment>
<proteinExistence type="predicted"/>
<accession>D4CU68</accession>
<dbReference type="eggNOG" id="ENOG502ZUHQ">
    <property type="taxonomic scope" value="Bacteria"/>
</dbReference>
<name>D4CU68_9FUSO</name>
<evidence type="ECO:0000313" key="2">
    <source>
        <dbReference type="EMBL" id="EFE87019.1"/>
    </source>
</evidence>
<dbReference type="Proteomes" id="UP000003748">
    <property type="component" value="Unassembled WGS sequence"/>
</dbReference>
<feature type="domain" description="DUF4145" evidence="1">
    <location>
        <begin position="108"/>
        <end position="198"/>
    </location>
</feature>
<dbReference type="AlphaFoldDB" id="D4CU68"/>
<dbReference type="HOGENOM" id="CLU_105379_0_0_0"/>
<evidence type="ECO:0000259" key="1">
    <source>
        <dbReference type="Pfam" id="PF13643"/>
    </source>
</evidence>